<reference evidence="8" key="1">
    <citation type="submission" date="2018-04" db="EMBL/GenBank/DDBJ databases">
        <title>Draft genome sequence of the Candidatus Spirobacillus cienkowskii, a pathogen of freshwater Daphnia species, reconstructed from hemolymph metagenomic reads.</title>
        <authorList>
            <person name="Bresciani L."/>
            <person name="Lemos L.N."/>
            <person name="Wale N."/>
            <person name="Lin J.Y."/>
            <person name="Fernandes G.R."/>
            <person name="Duffy M.A."/>
            <person name="Rodrigues J.M."/>
        </authorList>
    </citation>
    <scope>NUCLEOTIDE SEQUENCE [LARGE SCALE GENOMIC DNA]</scope>
    <source>
        <strain evidence="8">Binning01</strain>
    </source>
</reference>
<dbReference type="PANTHER" id="PTHR30485">
    <property type="entry name" value="NI/FE-HYDROGENASE 1 B-TYPE CYTOCHROME SUBUNIT"/>
    <property type="match status" value="1"/>
</dbReference>
<keyword evidence="3 6" id="KW-0812">Transmembrane</keyword>
<comment type="caution">
    <text evidence="8">The sequence shown here is derived from an EMBL/GenBank/DDBJ whole genome shotgun (WGS) entry which is preliminary data.</text>
</comment>
<keyword evidence="4 6" id="KW-1133">Transmembrane helix</keyword>
<dbReference type="AlphaFoldDB" id="A0A369KVQ1"/>
<protein>
    <submittedName>
        <fullName evidence="8">Cytochrome B</fullName>
    </submittedName>
</protein>
<feature type="transmembrane region" description="Helical" evidence="6">
    <location>
        <begin position="97"/>
        <end position="120"/>
    </location>
</feature>
<keyword evidence="9" id="KW-1185">Reference proteome</keyword>
<keyword evidence="2" id="KW-1003">Cell membrane</keyword>
<evidence type="ECO:0000259" key="7">
    <source>
        <dbReference type="Pfam" id="PF01292"/>
    </source>
</evidence>
<keyword evidence="5 6" id="KW-0472">Membrane</keyword>
<dbReference type="EMBL" id="QOVW01000094">
    <property type="protein sequence ID" value="RDB35236.1"/>
    <property type="molecule type" value="Genomic_DNA"/>
</dbReference>
<accession>A0A369KVQ1</accession>
<feature type="transmembrane region" description="Helical" evidence="6">
    <location>
        <begin position="12"/>
        <end position="29"/>
    </location>
</feature>
<dbReference type="GO" id="GO:0022904">
    <property type="term" value="P:respiratory electron transport chain"/>
    <property type="evidence" value="ECO:0007669"/>
    <property type="project" value="InterPro"/>
</dbReference>
<evidence type="ECO:0000256" key="6">
    <source>
        <dbReference type="SAM" id="Phobius"/>
    </source>
</evidence>
<dbReference type="GO" id="GO:0009055">
    <property type="term" value="F:electron transfer activity"/>
    <property type="evidence" value="ECO:0007669"/>
    <property type="project" value="InterPro"/>
</dbReference>
<dbReference type="SUPFAM" id="SSF81342">
    <property type="entry name" value="Transmembrane di-heme cytochromes"/>
    <property type="match status" value="1"/>
</dbReference>
<evidence type="ECO:0000313" key="8">
    <source>
        <dbReference type="EMBL" id="RDB35236.1"/>
    </source>
</evidence>
<evidence type="ECO:0000256" key="2">
    <source>
        <dbReference type="ARBA" id="ARBA00022475"/>
    </source>
</evidence>
<evidence type="ECO:0000256" key="5">
    <source>
        <dbReference type="ARBA" id="ARBA00023136"/>
    </source>
</evidence>
<dbReference type="InterPro" id="IPR051542">
    <property type="entry name" value="Hydrogenase_cytochrome"/>
</dbReference>
<dbReference type="RefSeq" id="WP_338636279.1">
    <property type="nucleotide sequence ID" value="NZ_CP146516.1"/>
</dbReference>
<feature type="transmembrane region" description="Helical" evidence="6">
    <location>
        <begin position="181"/>
        <end position="199"/>
    </location>
</feature>
<dbReference type="PANTHER" id="PTHR30485:SF2">
    <property type="entry name" value="BLL0597 PROTEIN"/>
    <property type="match status" value="1"/>
</dbReference>
<dbReference type="Proteomes" id="UP000253934">
    <property type="component" value="Unassembled WGS sequence"/>
</dbReference>
<feature type="transmembrane region" description="Helical" evidence="6">
    <location>
        <begin position="132"/>
        <end position="153"/>
    </location>
</feature>
<sequence>MNNKVLVWDFPVRIFHWGLAICFVGSWLTSESEEYKMLHISFGYTGVLLLLFRIYWGFFGTKYSKFKTFIYRFVEIKKYIYNVFYKKKNHYIGHNPAAGLMMLFLMILFLLTSFSGFLLYKEFVESKDFHEIFANITMILVIGHVLAAIVMSIMEKQNLVKSMVTGEKKGISKEGIKESKLVVGVFLIIVSVVFFYLLITHHIPALTQ</sequence>
<feature type="transmembrane region" description="Helical" evidence="6">
    <location>
        <begin position="41"/>
        <end position="59"/>
    </location>
</feature>
<dbReference type="Gene3D" id="1.20.950.20">
    <property type="entry name" value="Transmembrane di-heme cytochromes, Chain C"/>
    <property type="match status" value="1"/>
</dbReference>
<evidence type="ECO:0000256" key="4">
    <source>
        <dbReference type="ARBA" id="ARBA00022989"/>
    </source>
</evidence>
<gene>
    <name evidence="8" type="ORF">DCC88_11125</name>
</gene>
<dbReference type="GO" id="GO:0005886">
    <property type="term" value="C:plasma membrane"/>
    <property type="evidence" value="ECO:0007669"/>
    <property type="project" value="UniProtKB-SubCell"/>
</dbReference>
<dbReference type="InterPro" id="IPR016174">
    <property type="entry name" value="Di-haem_cyt_TM"/>
</dbReference>
<dbReference type="InterPro" id="IPR011577">
    <property type="entry name" value="Cyt_b561_bac/Ni-Hgenase"/>
</dbReference>
<feature type="domain" description="Cytochrome b561 bacterial/Ni-hydrogenase" evidence="7">
    <location>
        <begin position="7"/>
        <end position="166"/>
    </location>
</feature>
<comment type="subcellular location">
    <subcellularLocation>
        <location evidence="1">Cell membrane</location>
        <topology evidence="1">Multi-pass membrane protein</topology>
    </subcellularLocation>
</comment>
<evidence type="ECO:0000256" key="1">
    <source>
        <dbReference type="ARBA" id="ARBA00004651"/>
    </source>
</evidence>
<proteinExistence type="predicted"/>
<dbReference type="Pfam" id="PF01292">
    <property type="entry name" value="Ni_hydr_CYTB"/>
    <property type="match status" value="1"/>
</dbReference>
<name>A0A369KVQ1_9BACT</name>
<organism evidence="8 9">
    <name type="scientific">Spirobacillus cienkowskii</name>
    <dbReference type="NCBI Taxonomy" id="495820"/>
    <lineage>
        <taxon>Bacteria</taxon>
        <taxon>Pseudomonadati</taxon>
        <taxon>Bdellovibrionota</taxon>
        <taxon>Oligoflexia</taxon>
        <taxon>Silvanigrellales</taxon>
        <taxon>Spirobacillus</taxon>
    </lineage>
</organism>
<evidence type="ECO:0000313" key="9">
    <source>
        <dbReference type="Proteomes" id="UP000253934"/>
    </source>
</evidence>
<evidence type="ECO:0000256" key="3">
    <source>
        <dbReference type="ARBA" id="ARBA00022692"/>
    </source>
</evidence>
<dbReference type="GO" id="GO:0020037">
    <property type="term" value="F:heme binding"/>
    <property type="evidence" value="ECO:0007669"/>
    <property type="project" value="TreeGrafter"/>
</dbReference>